<reference evidence="3 4" key="1">
    <citation type="submission" date="2017-10" db="EMBL/GenBank/DDBJ databases">
        <authorList>
            <person name="Banno H."/>
            <person name="Chua N.-H."/>
        </authorList>
    </citation>
    <scope>NUCLEOTIDE SEQUENCE [LARGE SCALE GENOMIC DNA]</scope>
    <source>
        <strain evidence="3">Vibrio tapetis CECT4600</strain>
    </source>
</reference>
<dbReference type="GO" id="GO:0015969">
    <property type="term" value="P:guanosine tetraphosphate metabolic process"/>
    <property type="evidence" value="ECO:0007669"/>
    <property type="project" value="InterPro"/>
</dbReference>
<keyword evidence="4" id="KW-1185">Reference proteome</keyword>
<dbReference type="InterPro" id="IPR043519">
    <property type="entry name" value="NT_sf"/>
</dbReference>
<dbReference type="Gene3D" id="3.30.460.10">
    <property type="entry name" value="Beta Polymerase, domain 2"/>
    <property type="match status" value="1"/>
</dbReference>
<dbReference type="InterPro" id="IPR007685">
    <property type="entry name" value="RelA_SpoT"/>
</dbReference>
<feature type="chain" id="PRO_5014796081" description="RelA/SpoT domain-containing protein" evidence="1">
    <location>
        <begin position="22"/>
        <end position="259"/>
    </location>
</feature>
<dbReference type="OrthoDB" id="5823369at2"/>
<feature type="domain" description="RelA/SpoT" evidence="2">
    <location>
        <begin position="106"/>
        <end position="207"/>
    </location>
</feature>
<accession>A0A2N8ZA04</accession>
<organism evidence="3 4">
    <name type="scientific">Vibrio tapetis subsp. tapetis</name>
    <dbReference type="NCBI Taxonomy" id="1671868"/>
    <lineage>
        <taxon>Bacteria</taxon>
        <taxon>Pseudomonadati</taxon>
        <taxon>Pseudomonadota</taxon>
        <taxon>Gammaproteobacteria</taxon>
        <taxon>Vibrionales</taxon>
        <taxon>Vibrionaceae</taxon>
        <taxon>Vibrio</taxon>
    </lineage>
</organism>
<keyword evidence="1" id="KW-0732">Signal</keyword>
<name>A0A2N8ZA04_9VIBR</name>
<dbReference type="KEGG" id="vta:A0743"/>
<feature type="signal peptide" evidence="1">
    <location>
        <begin position="1"/>
        <end position="21"/>
    </location>
</feature>
<sequence>MNLFLRTTALMLLLLSRAPLAAMPLPTVNLTDSRTSNTSQNQISSRSFRYSLSGLYAIESFNSNPIQPYTDFDVLYSKAHQAQFELESLCKSTAMLSGTQAFFSGIKSADRAKQKIELELNGNTNKITDLARATIIADDVEGLMAAYETLTREATVVKAKNRFKTPNKSGYRDLNVVVELPKTKLMVEVQLHLRAIADVKSGPEHDIYKVIQGIERTAVAQDRPLNEFEMGKVAQLRNQAFDLYHQAWQPYISPQATAA</sequence>
<protein>
    <recommendedName>
        <fullName evidence="2">RelA/SpoT domain-containing protein</fullName>
    </recommendedName>
</protein>
<dbReference type="SUPFAM" id="SSF81301">
    <property type="entry name" value="Nucleotidyltransferase"/>
    <property type="match status" value="1"/>
</dbReference>
<evidence type="ECO:0000259" key="2">
    <source>
        <dbReference type="Pfam" id="PF04607"/>
    </source>
</evidence>
<evidence type="ECO:0000256" key="1">
    <source>
        <dbReference type="SAM" id="SignalP"/>
    </source>
</evidence>
<dbReference type="AlphaFoldDB" id="A0A2N8ZA04"/>
<dbReference type="EMBL" id="LT960611">
    <property type="protein sequence ID" value="SON48722.1"/>
    <property type="molecule type" value="Genomic_DNA"/>
</dbReference>
<gene>
    <name evidence="3" type="ORF">VTAP4600_A0743</name>
</gene>
<evidence type="ECO:0000313" key="4">
    <source>
        <dbReference type="Proteomes" id="UP000235828"/>
    </source>
</evidence>
<dbReference type="Pfam" id="PF04607">
    <property type="entry name" value="RelA_SpoT"/>
    <property type="match status" value="1"/>
</dbReference>
<proteinExistence type="predicted"/>
<dbReference type="RefSeq" id="WP_102521521.1">
    <property type="nucleotide sequence ID" value="NZ_LT960611.1"/>
</dbReference>
<evidence type="ECO:0000313" key="3">
    <source>
        <dbReference type="EMBL" id="SON48722.1"/>
    </source>
</evidence>
<dbReference type="Proteomes" id="UP000235828">
    <property type="component" value="Chromosome A"/>
</dbReference>